<proteinExistence type="predicted"/>
<accession>A0ABP0E872</accession>
<dbReference type="EMBL" id="OZ004254">
    <property type="protein sequence ID" value="CAK7898023.1"/>
    <property type="molecule type" value="Genomic_DNA"/>
</dbReference>
<evidence type="ECO:0000313" key="1">
    <source>
        <dbReference type="EMBL" id="CAK7898023.1"/>
    </source>
</evidence>
<dbReference type="PRINTS" id="PR00081">
    <property type="entry name" value="GDHRDH"/>
</dbReference>
<reference evidence="1 2" key="1">
    <citation type="submission" date="2024-01" db="EMBL/GenBank/DDBJ databases">
        <authorList>
            <consortium name="Genoscope - CEA"/>
            <person name="William W."/>
        </authorList>
    </citation>
    <scope>NUCLEOTIDE SEQUENCE [LARGE SCALE GENOMIC DNA]</scope>
    <source>
        <strain evidence="1 2">29B2s-10</strain>
    </source>
</reference>
<name>A0ABP0E872_9ASCO</name>
<protein>
    <submittedName>
        <fullName evidence="1">Benzil reductase ((S)-benzoin forming) Irc24p</fullName>
    </submittedName>
</protein>
<dbReference type="InterPro" id="IPR036291">
    <property type="entry name" value="NAD(P)-bd_dom_sf"/>
</dbReference>
<dbReference type="Pfam" id="PF00106">
    <property type="entry name" value="adh_short"/>
    <property type="match status" value="1"/>
</dbReference>
<gene>
    <name evidence="1" type="primary">IRC24</name>
    <name evidence="1" type="ORF">CAAN4_B12574</name>
</gene>
<dbReference type="SUPFAM" id="SSF51735">
    <property type="entry name" value="NAD(P)-binding Rossmann-fold domains"/>
    <property type="match status" value="1"/>
</dbReference>
<evidence type="ECO:0000313" key="2">
    <source>
        <dbReference type="Proteomes" id="UP001497600"/>
    </source>
</evidence>
<keyword evidence="2" id="KW-1185">Reference proteome</keyword>
<dbReference type="Gene3D" id="3.40.50.720">
    <property type="entry name" value="NAD(P)-binding Rossmann-like Domain"/>
    <property type="match status" value="1"/>
</dbReference>
<dbReference type="InterPro" id="IPR052184">
    <property type="entry name" value="SDR_enzymes"/>
</dbReference>
<dbReference type="InterPro" id="IPR002347">
    <property type="entry name" value="SDR_fam"/>
</dbReference>
<organism evidence="1 2">
    <name type="scientific">[Candida] anglica</name>
    <dbReference type="NCBI Taxonomy" id="148631"/>
    <lineage>
        <taxon>Eukaryota</taxon>
        <taxon>Fungi</taxon>
        <taxon>Dikarya</taxon>
        <taxon>Ascomycota</taxon>
        <taxon>Saccharomycotina</taxon>
        <taxon>Pichiomycetes</taxon>
        <taxon>Debaryomycetaceae</taxon>
        <taxon>Kurtzmaniella</taxon>
    </lineage>
</organism>
<dbReference type="CDD" id="cd05325">
    <property type="entry name" value="carb_red_sniffer_like_SDR_c"/>
    <property type="match status" value="1"/>
</dbReference>
<dbReference type="Proteomes" id="UP001497600">
    <property type="component" value="Chromosome B"/>
</dbReference>
<dbReference type="PANTHER" id="PTHR45458:SF1">
    <property type="entry name" value="SHORT CHAIN DEHYDROGENASE"/>
    <property type="match status" value="1"/>
</dbReference>
<dbReference type="PANTHER" id="PTHR45458">
    <property type="entry name" value="SHORT-CHAIN DEHYDROGENASE/REDUCTASE SDR"/>
    <property type="match status" value="1"/>
</dbReference>
<sequence length="248" mass="27219">MSTVYFITGGNRGIGYKIVEQLAARPNTKVLATARNVESAVELKELQAKHHNIEILKLNVSSEESIDTLDEQLKKYAPDGIDVLISNAGIADGYYTVKDAPRSIWLKHYKTNVLGPIFLYQVIRPYLMKKNTRKIVFVSSAVGSLGGFLPFSTSAYGQSKTALNMTVKQISFEEAPEGFIVIAMHPGMVTSEMGNHSLTQFPQESLTGIIPMMITPEVSATKQIEVIDGLTKESNGGFYSYDGSTVPF</sequence>